<keyword evidence="1" id="KW-0175">Coiled coil</keyword>
<sequence>MTEKELHRLGRKDLLQLLVTQGREALTLQEELDGCHTKNAELDATLTRLKDKLDEKDALIEKLKGRLDQKDARIRELEEEMAEWKKSRRIELEKAGSIAEASLRLNGVFEAAQKAADQYLENLRRLSEEHGHE</sequence>
<evidence type="ECO:0000313" key="3">
    <source>
        <dbReference type="Proteomes" id="UP001198182"/>
    </source>
</evidence>
<dbReference type="EMBL" id="JAJEQR010000023">
    <property type="protein sequence ID" value="MCC2231138.1"/>
    <property type="molecule type" value="Genomic_DNA"/>
</dbReference>
<dbReference type="Gene3D" id="1.20.5.170">
    <property type="match status" value="1"/>
</dbReference>
<accession>A0AAE3EB42</accession>
<dbReference type="RefSeq" id="WP_308453662.1">
    <property type="nucleotide sequence ID" value="NZ_JAJEQR010000023.1"/>
</dbReference>
<keyword evidence="3" id="KW-1185">Reference proteome</keyword>
<evidence type="ECO:0008006" key="4">
    <source>
        <dbReference type="Google" id="ProtNLM"/>
    </source>
</evidence>
<reference evidence="2" key="1">
    <citation type="submission" date="2021-10" db="EMBL/GenBank/DDBJ databases">
        <title>Anaerobic single-cell dispensing facilitates the cultivation of human gut bacteria.</title>
        <authorList>
            <person name="Afrizal A."/>
        </authorList>
    </citation>
    <scope>NUCLEOTIDE SEQUENCE</scope>
    <source>
        <strain evidence="2">CLA-AA-H215</strain>
    </source>
</reference>
<comment type="caution">
    <text evidence="2">The sequence shown here is derived from an EMBL/GenBank/DDBJ whole genome shotgun (WGS) entry which is preliminary data.</text>
</comment>
<proteinExistence type="predicted"/>
<dbReference type="AlphaFoldDB" id="A0AAE3EB42"/>
<dbReference type="Proteomes" id="UP001198182">
    <property type="component" value="Unassembled WGS sequence"/>
</dbReference>
<feature type="coiled-coil region" evidence="1">
    <location>
        <begin position="39"/>
        <end position="129"/>
    </location>
</feature>
<name>A0AAE3EB42_9FIRM</name>
<gene>
    <name evidence="2" type="ORF">LKD81_09060</name>
</gene>
<protein>
    <recommendedName>
        <fullName evidence="4">DNA repair protein</fullName>
    </recommendedName>
</protein>
<evidence type="ECO:0000256" key="1">
    <source>
        <dbReference type="SAM" id="Coils"/>
    </source>
</evidence>
<organism evidence="2 3">
    <name type="scientific">Hominifimenecus microfluidus</name>
    <dbReference type="NCBI Taxonomy" id="2885348"/>
    <lineage>
        <taxon>Bacteria</taxon>
        <taxon>Bacillati</taxon>
        <taxon>Bacillota</taxon>
        <taxon>Clostridia</taxon>
        <taxon>Lachnospirales</taxon>
        <taxon>Lachnospiraceae</taxon>
        <taxon>Hominifimenecus</taxon>
    </lineage>
</organism>
<evidence type="ECO:0000313" key="2">
    <source>
        <dbReference type="EMBL" id="MCC2231138.1"/>
    </source>
</evidence>